<protein>
    <submittedName>
        <fullName evidence="2">Uncharacterized protein</fullName>
    </submittedName>
</protein>
<dbReference type="EMBL" id="FZOU01000019">
    <property type="protein sequence ID" value="SNT44331.1"/>
    <property type="molecule type" value="Genomic_DNA"/>
</dbReference>
<gene>
    <name evidence="2" type="ORF">SAMN05421770_1194</name>
</gene>
<evidence type="ECO:0000313" key="3">
    <source>
        <dbReference type="Proteomes" id="UP000198356"/>
    </source>
</evidence>
<proteinExistence type="predicted"/>
<keyword evidence="3" id="KW-1185">Reference proteome</keyword>
<organism evidence="2 3">
    <name type="scientific">Granulicella rosea</name>
    <dbReference type="NCBI Taxonomy" id="474952"/>
    <lineage>
        <taxon>Bacteria</taxon>
        <taxon>Pseudomonadati</taxon>
        <taxon>Acidobacteriota</taxon>
        <taxon>Terriglobia</taxon>
        <taxon>Terriglobales</taxon>
        <taxon>Acidobacteriaceae</taxon>
        <taxon>Granulicella</taxon>
    </lineage>
</organism>
<dbReference type="AlphaFoldDB" id="A0A239MNN7"/>
<evidence type="ECO:0000313" key="2">
    <source>
        <dbReference type="EMBL" id="SNT44331.1"/>
    </source>
</evidence>
<accession>A0A239MNN7</accession>
<sequence length="110" mass="12096">MGQLSGLAGIIKGGMAKSDENEASDFKGTVASSSPRVSGRPSLTKAQEISPRIQNRLVTKSKNPAWKAYSLFLKKETHSEMNFILRRLDSGEDMSDLVQRLVEGWVSANR</sequence>
<dbReference type="Proteomes" id="UP000198356">
    <property type="component" value="Unassembled WGS sequence"/>
</dbReference>
<name>A0A239MNN7_9BACT</name>
<reference evidence="2 3" key="1">
    <citation type="submission" date="2017-06" db="EMBL/GenBank/DDBJ databases">
        <authorList>
            <person name="Kim H.J."/>
            <person name="Triplett B.A."/>
        </authorList>
    </citation>
    <scope>NUCLEOTIDE SEQUENCE [LARGE SCALE GENOMIC DNA]</scope>
    <source>
        <strain evidence="2 3">DSM 18704</strain>
    </source>
</reference>
<evidence type="ECO:0000256" key="1">
    <source>
        <dbReference type="SAM" id="MobiDB-lite"/>
    </source>
</evidence>
<feature type="region of interest" description="Disordered" evidence="1">
    <location>
        <begin position="18"/>
        <end position="50"/>
    </location>
</feature>